<keyword evidence="4" id="KW-1185">Reference proteome</keyword>
<feature type="domain" description="YdbS-like PH" evidence="2">
    <location>
        <begin position="428"/>
        <end position="494"/>
    </location>
</feature>
<dbReference type="PIRSF" id="PIRSF026631">
    <property type="entry name" value="UCP026631"/>
    <property type="match status" value="1"/>
</dbReference>
<feature type="domain" description="YdbS-like PH" evidence="2">
    <location>
        <begin position="81"/>
        <end position="155"/>
    </location>
</feature>
<dbReference type="EMBL" id="PVLV01000206">
    <property type="protein sequence ID" value="PRH78428.1"/>
    <property type="molecule type" value="Genomic_DNA"/>
</dbReference>
<dbReference type="RefSeq" id="WP_105869400.1">
    <property type="nucleotide sequence ID" value="NZ_PVLV01000206.1"/>
</dbReference>
<feature type="transmembrane region" description="Helical" evidence="1">
    <location>
        <begin position="191"/>
        <end position="210"/>
    </location>
</feature>
<proteinExistence type="predicted"/>
<dbReference type="Proteomes" id="UP000239322">
    <property type="component" value="Unassembled WGS sequence"/>
</dbReference>
<evidence type="ECO:0000256" key="1">
    <source>
        <dbReference type="SAM" id="Phobius"/>
    </source>
</evidence>
<dbReference type="AlphaFoldDB" id="A0A2S9PVJ4"/>
<sequence length="523" mass="54480">MTAPPGDQEPWRRIDRRAMAVAALAMGGLGVGAGAPALIGATGADPFTEGLGDVPAWALLLLSAGVLLLAAGGAAVEYLRWTRTRYRVGPERAELHTGLLLLRRRSLARERIRTVDLTAPPLLRVFGLVKVRIGTGEHSDGGESTLRLHPVSRAEGERLRRLLLDRPAPPGGPQAGRDGELARLDLRWARYAPLSFVTPLLAVGAAGGPLQASEWFGAQGALIDWVGDRFQGAGAARAVTVIAALALFAGAIGSIGVWAELWWAYRLVREPGGTLRVRRGLLTTRSLTIEERRLRGVDLVEPLGARIGGAARIDAVATGLATDDSARSADLTTLLPAAPRALADTVAARVLRAASSPTAAPLTRHPKAALGRRLRWATGAAALPVAALTALACLLGPPFTPLAVAVAAVGLPAAALLAREAYRSLGHGLAGDYLVTRSGVLRRSTVALQRGGVIGWTVRQSLFQRRAGLVTLTATTAAGAGGYDVRDADQAEALTFAAEAVPGLLEPFLTREPAADRPPAGGA</sequence>
<keyword evidence="1" id="KW-1133">Transmembrane helix</keyword>
<name>A0A2S9PVJ4_9ACTN</name>
<reference evidence="3 4" key="1">
    <citation type="submission" date="2018-03" db="EMBL/GenBank/DDBJ databases">
        <title>Novel Streptomyces sp. from soil.</title>
        <authorList>
            <person name="Tan G.Y.A."/>
            <person name="Lee Z.Y."/>
        </authorList>
    </citation>
    <scope>NUCLEOTIDE SEQUENCE [LARGE SCALE GENOMIC DNA]</scope>
    <source>
        <strain evidence="3 4">ST5x</strain>
    </source>
</reference>
<evidence type="ECO:0000259" key="2">
    <source>
        <dbReference type="Pfam" id="PF03703"/>
    </source>
</evidence>
<dbReference type="InterPro" id="IPR005182">
    <property type="entry name" value="YdbS-like_PH"/>
</dbReference>
<organism evidence="3 4">
    <name type="scientific">Streptomyces solincola</name>
    <dbReference type="NCBI Taxonomy" id="2100817"/>
    <lineage>
        <taxon>Bacteria</taxon>
        <taxon>Bacillati</taxon>
        <taxon>Actinomycetota</taxon>
        <taxon>Actinomycetes</taxon>
        <taxon>Kitasatosporales</taxon>
        <taxon>Streptomycetaceae</taxon>
        <taxon>Streptomyces</taxon>
    </lineage>
</organism>
<accession>A0A2S9PVJ4</accession>
<dbReference type="PANTHER" id="PTHR34473:SF2">
    <property type="entry name" value="UPF0699 TRANSMEMBRANE PROTEIN YDBT"/>
    <property type="match status" value="1"/>
</dbReference>
<keyword evidence="1" id="KW-0812">Transmembrane</keyword>
<dbReference type="InterPro" id="IPR014529">
    <property type="entry name" value="UCP026631"/>
</dbReference>
<feature type="transmembrane region" description="Helical" evidence="1">
    <location>
        <begin position="21"/>
        <end position="44"/>
    </location>
</feature>
<feature type="transmembrane region" description="Helical" evidence="1">
    <location>
        <begin position="398"/>
        <end position="418"/>
    </location>
</feature>
<dbReference type="OrthoDB" id="4121259at2"/>
<gene>
    <name evidence="3" type="ORF">C6N75_15000</name>
</gene>
<evidence type="ECO:0000313" key="4">
    <source>
        <dbReference type="Proteomes" id="UP000239322"/>
    </source>
</evidence>
<evidence type="ECO:0000313" key="3">
    <source>
        <dbReference type="EMBL" id="PRH78428.1"/>
    </source>
</evidence>
<feature type="transmembrane region" description="Helical" evidence="1">
    <location>
        <begin position="56"/>
        <end position="79"/>
    </location>
</feature>
<dbReference type="Pfam" id="PF03703">
    <property type="entry name" value="bPH_2"/>
    <property type="match status" value="2"/>
</dbReference>
<keyword evidence="1" id="KW-0472">Membrane</keyword>
<protein>
    <recommendedName>
        <fullName evidence="2">YdbS-like PH domain-containing protein</fullName>
    </recommendedName>
</protein>
<feature type="transmembrane region" description="Helical" evidence="1">
    <location>
        <begin position="235"/>
        <end position="259"/>
    </location>
</feature>
<feature type="transmembrane region" description="Helical" evidence="1">
    <location>
        <begin position="374"/>
        <end position="392"/>
    </location>
</feature>
<dbReference type="PANTHER" id="PTHR34473">
    <property type="entry name" value="UPF0699 TRANSMEMBRANE PROTEIN YDBS"/>
    <property type="match status" value="1"/>
</dbReference>
<comment type="caution">
    <text evidence="3">The sequence shown here is derived from an EMBL/GenBank/DDBJ whole genome shotgun (WGS) entry which is preliminary data.</text>
</comment>